<dbReference type="InParanoid" id="D9PZL1"/>
<dbReference type="Pfam" id="PF00753">
    <property type="entry name" value="Lactamase_B"/>
    <property type="match status" value="1"/>
</dbReference>
<dbReference type="InterPro" id="IPR036388">
    <property type="entry name" value="WH-like_DNA-bd_sf"/>
</dbReference>
<dbReference type="Gene3D" id="3.60.15.10">
    <property type="entry name" value="Ribonuclease Z/Hydroxyacylglutathione hydrolase-like"/>
    <property type="match status" value="1"/>
</dbReference>
<dbReference type="Gene3D" id="1.10.10.10">
    <property type="entry name" value="Winged helix-like DNA-binding domain superfamily/Winged helix DNA-binding domain"/>
    <property type="match status" value="1"/>
</dbReference>
<dbReference type="SUPFAM" id="SSF56281">
    <property type="entry name" value="Metallo-hydrolase/oxidoreductase"/>
    <property type="match status" value="1"/>
</dbReference>
<dbReference type="InterPro" id="IPR036866">
    <property type="entry name" value="RibonucZ/Hydroxyglut_hydro"/>
</dbReference>
<reference evidence="2 3" key="1">
    <citation type="journal article" date="2010" name="Appl. Environ. Microbiol.">
        <title>The genome sequence of the crenarchaeon Acidilobus saccharovorans supports a new order, Acidilobales, and suggests an important ecological role in terrestrial acidic hot springs.</title>
        <authorList>
            <person name="Mardanov A.V."/>
            <person name="Svetlitchnyi V.A."/>
            <person name="Beletsky A.V."/>
            <person name="Prokofeva M.I."/>
            <person name="Bonch-Osmolovskaya E.A."/>
            <person name="Ravin N.V."/>
            <person name="Skryabin K.G."/>
        </authorList>
    </citation>
    <scope>NUCLEOTIDE SEQUENCE [LARGE SCALE GENOMIC DNA]</scope>
    <source>
        <strain evidence="3">DSM 16705 / JCM 18335 / VKM B-2471 / 345-15</strain>
    </source>
</reference>
<dbReference type="KEGG" id="asc:ASAC_0091"/>
<dbReference type="PANTHER" id="PTHR23131">
    <property type="entry name" value="ENDORIBONUCLEASE LACTB2"/>
    <property type="match status" value="1"/>
</dbReference>
<evidence type="ECO:0000259" key="1">
    <source>
        <dbReference type="SMART" id="SM00849"/>
    </source>
</evidence>
<dbReference type="EMBL" id="CP001742">
    <property type="protein sequence ID" value="ADL18499.1"/>
    <property type="molecule type" value="Genomic_DNA"/>
</dbReference>
<sequence length="322" mass="35716">MEVQRLKVAIPIKALGHVNSYVIADYDGFSLVDPGMYWANSFDGLARELRGAGLSLRQLKSIIVTHFHVDHATAAPVLANLTGAEVYMGAADLEVVRRGFRDYFEGVLETYRHYGVPEAEVNAMREVHPVPRLGDVYDELADAARPLREGDSLDAYGGMMKVVELPGHTPGHIALVGDRVAIVGDVVLDRITPHVILDTPRASRDPLGDYMRTLERVKSMNVSTAMPGHGEAIGALARRADEIMEHHRARLNEVRSLLSAPATLYDVARRMNWRTSASSWDQMSPYERYFAIGEALAHLRHLEVIGEVEEVSREGQVLFKLA</sequence>
<dbReference type="SMART" id="SM00849">
    <property type="entry name" value="Lactamase_B"/>
    <property type="match status" value="1"/>
</dbReference>
<dbReference type="GeneID" id="9498303"/>
<dbReference type="PANTHER" id="PTHR23131:SF4">
    <property type="entry name" value="METALLO-BETA-LACTAMASE SUPERFAMILY POTEIN"/>
    <property type="match status" value="1"/>
</dbReference>
<dbReference type="InterPro" id="IPR050662">
    <property type="entry name" value="Sec-metab_biosynth-thioest"/>
</dbReference>
<dbReference type="eggNOG" id="arCOG00498">
    <property type="taxonomic scope" value="Archaea"/>
</dbReference>
<gene>
    <name evidence="2" type="ordered locus">ASAC_0091</name>
</gene>
<proteinExistence type="predicted"/>
<dbReference type="AlphaFoldDB" id="D9PZL1"/>
<dbReference type="OrthoDB" id="197151at2157"/>
<dbReference type="STRING" id="666510.ASAC_0091"/>
<accession>D9PZL1</accession>
<dbReference type="RefSeq" id="WP_013266011.1">
    <property type="nucleotide sequence ID" value="NC_014374.1"/>
</dbReference>
<dbReference type="Proteomes" id="UP000000346">
    <property type="component" value="Chromosome"/>
</dbReference>
<evidence type="ECO:0000313" key="3">
    <source>
        <dbReference type="Proteomes" id="UP000000346"/>
    </source>
</evidence>
<organism evidence="2 3">
    <name type="scientific">Acidilobus saccharovorans (strain DSM 16705 / JCM 18335 / VKM B-2471 / 345-15)</name>
    <dbReference type="NCBI Taxonomy" id="666510"/>
    <lineage>
        <taxon>Archaea</taxon>
        <taxon>Thermoproteota</taxon>
        <taxon>Thermoprotei</taxon>
        <taxon>Acidilobales</taxon>
        <taxon>Acidilobaceae</taxon>
        <taxon>Acidilobus</taxon>
    </lineage>
</organism>
<dbReference type="HOGENOM" id="CLU_048478_0_0_2"/>
<feature type="domain" description="Metallo-beta-lactamase" evidence="1">
    <location>
        <begin position="17"/>
        <end position="229"/>
    </location>
</feature>
<name>D9PZL1_ACIS3</name>
<evidence type="ECO:0000313" key="2">
    <source>
        <dbReference type="EMBL" id="ADL18499.1"/>
    </source>
</evidence>
<protein>
    <submittedName>
        <fullName evidence="2">Beta-lactamase-like protein</fullName>
    </submittedName>
</protein>
<dbReference type="FunCoup" id="D9PZL1">
    <property type="interactions" value="88"/>
</dbReference>
<dbReference type="InterPro" id="IPR001279">
    <property type="entry name" value="Metallo-B-lactamas"/>
</dbReference>
<keyword evidence="3" id="KW-1185">Reference proteome</keyword>